<feature type="compositionally biased region" description="Basic and acidic residues" evidence="3">
    <location>
        <begin position="577"/>
        <end position="587"/>
    </location>
</feature>
<evidence type="ECO:0000256" key="3">
    <source>
        <dbReference type="SAM" id="MobiDB-lite"/>
    </source>
</evidence>
<sequence length="610" mass="70839">MRPIYNAPKVAEKKDKKKASSSSFLPLHMQHCVNMSKQQSDKTYVADAKKSNSKNSFKVTENEGYKQAKQVAAATSVRNYSKTKEEAIKLFKGAQNLGYDNPELQRHKKIQEQVSKNIYKEDYELEKDAIYYPADWNPGYQQQLATKNEEISSKKRSEMSKSDYTFNSCETEIYKNQKEKKKSELEYNKEWESSKAKIKGRGSNDTVELARVKEVAQTQSQRIYTQNGKEFLKNYDMNKGLLNRGDIAHDVNAKKTSDVLNKNYKADWEGCKNKTEFEKNLGEVNGIKHTLETSKNVIDASGTRYKKAAQEDNRQNDFTKTFCDTEQYKTSKKITEITRDSIYQKGKQDMIKTHQGFQSLDISKIPSFQQHEANQKQLSKQAYSEDWNLEKDSVYFPAHATEGYNNAQKAQEAISSTKYKQEADKNMKESNNFNIAESEKYQNDKERQKVTSEKAYKEAWEAEKSKVKGDTVSGQLEQSKYLSSLRDRNYKADYEKTKAINNVDFNTPEYQRAKQNQFMLSDRNYWKDYEGPERSDDDSEEEEYTEEELELMRKAYEEHVAREAAETQEQQESGSEELPRQSFKHENAFTNEDGYSRSPVPKYSSDSDSE</sequence>
<feature type="region of interest" description="Disordered" evidence="3">
    <location>
        <begin position="36"/>
        <end position="63"/>
    </location>
</feature>
<keyword evidence="2" id="KW-0009">Actin-binding</keyword>
<keyword evidence="5" id="KW-1185">Reference proteome</keyword>
<dbReference type="Pfam" id="PF00880">
    <property type="entry name" value="Nebulin"/>
    <property type="match status" value="2"/>
</dbReference>
<gene>
    <name evidence="4" type="ORF">GSOID_T00004283001</name>
</gene>
<feature type="region of interest" description="Disordered" evidence="3">
    <location>
        <begin position="1"/>
        <end position="23"/>
    </location>
</feature>
<dbReference type="InterPro" id="IPR000900">
    <property type="entry name" value="Nebulin_repeat"/>
</dbReference>
<feature type="compositionally biased region" description="Acidic residues" evidence="3">
    <location>
        <begin position="535"/>
        <end position="549"/>
    </location>
</feature>
<dbReference type="Proteomes" id="UP000001307">
    <property type="component" value="Unassembled WGS sequence"/>
</dbReference>
<feature type="compositionally biased region" description="Basic and acidic residues" evidence="3">
    <location>
        <begin position="524"/>
        <end position="534"/>
    </location>
</feature>
<evidence type="ECO:0000256" key="1">
    <source>
        <dbReference type="ARBA" id="ARBA00022737"/>
    </source>
</evidence>
<feature type="compositionally biased region" description="Basic and acidic residues" evidence="3">
    <location>
        <begin position="550"/>
        <end position="565"/>
    </location>
</feature>
<keyword evidence="1" id="KW-0677">Repeat</keyword>
<dbReference type="GO" id="GO:0030018">
    <property type="term" value="C:Z disc"/>
    <property type="evidence" value="ECO:0007669"/>
    <property type="project" value="InterPro"/>
</dbReference>
<name>E4X8K7_OIKDI</name>
<dbReference type="PANTHER" id="PTHR11039:SF64">
    <property type="entry name" value="NEBULIN-RELATED-ANCHORING PROTEIN-LIKE"/>
    <property type="match status" value="1"/>
</dbReference>
<protein>
    <submittedName>
        <fullName evidence="4">Uncharacterized protein</fullName>
    </submittedName>
</protein>
<evidence type="ECO:0000313" key="5">
    <source>
        <dbReference type="Proteomes" id="UP000001307"/>
    </source>
</evidence>
<accession>E4X8K7</accession>
<dbReference type="InParanoid" id="E4X8K7"/>
<evidence type="ECO:0000256" key="2">
    <source>
        <dbReference type="ARBA" id="ARBA00023203"/>
    </source>
</evidence>
<reference evidence="4" key="1">
    <citation type="journal article" date="2010" name="Science">
        <title>Plasticity of animal genome architecture unmasked by rapid evolution of a pelagic tunicate.</title>
        <authorList>
            <person name="Denoeud F."/>
            <person name="Henriet S."/>
            <person name="Mungpakdee S."/>
            <person name="Aury J.M."/>
            <person name="Da Silva C."/>
            <person name="Brinkmann H."/>
            <person name="Mikhaleva J."/>
            <person name="Olsen L.C."/>
            <person name="Jubin C."/>
            <person name="Canestro C."/>
            <person name="Bouquet J.M."/>
            <person name="Danks G."/>
            <person name="Poulain J."/>
            <person name="Campsteijn C."/>
            <person name="Adamski M."/>
            <person name="Cross I."/>
            <person name="Yadetie F."/>
            <person name="Muffato M."/>
            <person name="Louis A."/>
            <person name="Butcher S."/>
            <person name="Tsagkogeorga G."/>
            <person name="Konrad A."/>
            <person name="Singh S."/>
            <person name="Jensen M.F."/>
            <person name="Cong E.H."/>
            <person name="Eikeseth-Otteraa H."/>
            <person name="Noel B."/>
            <person name="Anthouard V."/>
            <person name="Porcel B.M."/>
            <person name="Kachouri-Lafond R."/>
            <person name="Nishino A."/>
            <person name="Ugolini M."/>
            <person name="Chourrout P."/>
            <person name="Nishida H."/>
            <person name="Aasland R."/>
            <person name="Huzurbazar S."/>
            <person name="Westhof E."/>
            <person name="Delsuc F."/>
            <person name="Lehrach H."/>
            <person name="Reinhardt R."/>
            <person name="Weissenbach J."/>
            <person name="Roy S.W."/>
            <person name="Artiguenave F."/>
            <person name="Postlethwait J.H."/>
            <person name="Manak J.R."/>
            <person name="Thompson E.M."/>
            <person name="Jaillon O."/>
            <person name="Du Pasquier L."/>
            <person name="Boudinot P."/>
            <person name="Liberles D.A."/>
            <person name="Volff J.N."/>
            <person name="Philippe H."/>
            <person name="Lenhard B."/>
            <person name="Roest Crollius H."/>
            <person name="Wincker P."/>
            <person name="Chourrout D."/>
        </authorList>
    </citation>
    <scope>NUCLEOTIDE SEQUENCE [LARGE SCALE GENOMIC DNA]</scope>
</reference>
<proteinExistence type="predicted"/>
<dbReference type="OrthoDB" id="9295290at2759"/>
<dbReference type="EMBL" id="FN653029">
    <property type="protein sequence ID" value="CBY08267.1"/>
    <property type="molecule type" value="Genomic_DNA"/>
</dbReference>
<dbReference type="AlphaFoldDB" id="E4X8K7"/>
<dbReference type="PANTHER" id="PTHR11039">
    <property type="entry name" value="NEBULIN"/>
    <property type="match status" value="1"/>
</dbReference>
<feature type="region of interest" description="Disordered" evidence="3">
    <location>
        <begin position="514"/>
        <end position="610"/>
    </location>
</feature>
<dbReference type="InterPro" id="IPR055297">
    <property type="entry name" value="NEBU/NEBL"/>
</dbReference>
<dbReference type="GO" id="GO:0051015">
    <property type="term" value="F:actin filament binding"/>
    <property type="evidence" value="ECO:0007669"/>
    <property type="project" value="InterPro"/>
</dbReference>
<evidence type="ECO:0000313" key="4">
    <source>
        <dbReference type="EMBL" id="CBY08267.1"/>
    </source>
</evidence>
<dbReference type="PROSITE" id="PS51216">
    <property type="entry name" value="NEBULIN"/>
    <property type="match status" value="2"/>
</dbReference>
<dbReference type="SMART" id="SM00227">
    <property type="entry name" value="NEBU"/>
    <property type="match status" value="7"/>
</dbReference>
<organism evidence="4">
    <name type="scientific">Oikopleura dioica</name>
    <name type="common">Tunicate</name>
    <dbReference type="NCBI Taxonomy" id="34765"/>
    <lineage>
        <taxon>Eukaryota</taxon>
        <taxon>Metazoa</taxon>
        <taxon>Chordata</taxon>
        <taxon>Tunicata</taxon>
        <taxon>Appendicularia</taxon>
        <taxon>Copelata</taxon>
        <taxon>Oikopleuridae</taxon>
        <taxon>Oikopleura</taxon>
    </lineage>
</organism>
<dbReference type="GO" id="GO:0071691">
    <property type="term" value="P:cardiac muscle thin filament assembly"/>
    <property type="evidence" value="ECO:0007669"/>
    <property type="project" value="TreeGrafter"/>
</dbReference>